<protein>
    <submittedName>
        <fullName evidence="1">Uncharacterized protein</fullName>
    </submittedName>
</protein>
<dbReference type="AlphaFoldDB" id="A0A378WHE9"/>
<organism evidence="1 2">
    <name type="scientific">Neisseria zoodegmatis</name>
    <dbReference type="NCBI Taxonomy" id="326523"/>
    <lineage>
        <taxon>Bacteria</taxon>
        <taxon>Pseudomonadati</taxon>
        <taxon>Pseudomonadota</taxon>
        <taxon>Betaproteobacteria</taxon>
        <taxon>Neisseriales</taxon>
        <taxon>Neisseriaceae</taxon>
        <taxon>Neisseria</taxon>
    </lineage>
</organism>
<dbReference type="EMBL" id="UGRS01000001">
    <property type="protein sequence ID" value="SUA36337.1"/>
    <property type="molecule type" value="Genomic_DNA"/>
</dbReference>
<name>A0A378WHE9_9NEIS</name>
<evidence type="ECO:0000313" key="1">
    <source>
        <dbReference type="EMBL" id="SUA36337.1"/>
    </source>
</evidence>
<proteinExistence type="predicted"/>
<dbReference type="RefSeq" id="WP_147278330.1">
    <property type="nucleotide sequence ID" value="NZ_UGRS01000001.1"/>
</dbReference>
<reference evidence="1 2" key="1">
    <citation type="submission" date="2018-06" db="EMBL/GenBank/DDBJ databases">
        <authorList>
            <consortium name="Pathogen Informatics"/>
            <person name="Doyle S."/>
        </authorList>
    </citation>
    <scope>NUCLEOTIDE SEQUENCE [LARGE SCALE GENOMIC DNA]</scope>
    <source>
        <strain evidence="1 2">NCTC12229</strain>
    </source>
</reference>
<dbReference type="Proteomes" id="UP000254055">
    <property type="component" value="Unassembled WGS sequence"/>
</dbReference>
<sequence length="66" mass="7594">MMEILIRIEDKPENPMEVVVTHEGMEYPPEKFSMAYLIGQGMIESVPQVVETLKAKVLDRLMEEIS</sequence>
<accession>A0A378WHE9</accession>
<evidence type="ECO:0000313" key="2">
    <source>
        <dbReference type="Proteomes" id="UP000254055"/>
    </source>
</evidence>
<gene>
    <name evidence="1" type="ORF">NCTC12229_00752</name>
</gene>